<keyword evidence="3" id="KW-1185">Reference proteome</keyword>
<name>A0ABU0IVN3_9CAUL</name>
<gene>
    <name evidence="2" type="ORF">QO010_003193</name>
</gene>
<keyword evidence="1" id="KW-0812">Transmembrane</keyword>
<sequence length="39" mass="4189">MQAADHSHDILRPFLIVGALAFITGFLGYLALFMPGVQG</sequence>
<dbReference type="Proteomes" id="UP001228905">
    <property type="component" value="Unassembled WGS sequence"/>
</dbReference>
<evidence type="ECO:0000313" key="3">
    <source>
        <dbReference type="Proteomes" id="UP001228905"/>
    </source>
</evidence>
<organism evidence="2 3">
    <name type="scientific">Caulobacter ginsengisoli</name>
    <dbReference type="NCBI Taxonomy" id="400775"/>
    <lineage>
        <taxon>Bacteria</taxon>
        <taxon>Pseudomonadati</taxon>
        <taxon>Pseudomonadota</taxon>
        <taxon>Alphaproteobacteria</taxon>
        <taxon>Caulobacterales</taxon>
        <taxon>Caulobacteraceae</taxon>
        <taxon>Caulobacter</taxon>
    </lineage>
</organism>
<keyword evidence="1" id="KW-1133">Transmembrane helix</keyword>
<keyword evidence="1" id="KW-0472">Membrane</keyword>
<proteinExistence type="predicted"/>
<dbReference type="EMBL" id="JAUSVS010000006">
    <property type="protein sequence ID" value="MDQ0465406.1"/>
    <property type="molecule type" value="Genomic_DNA"/>
</dbReference>
<evidence type="ECO:0000256" key="1">
    <source>
        <dbReference type="SAM" id="Phobius"/>
    </source>
</evidence>
<protein>
    <submittedName>
        <fullName evidence="2">Uncharacterized protein</fullName>
    </submittedName>
</protein>
<evidence type="ECO:0000313" key="2">
    <source>
        <dbReference type="EMBL" id="MDQ0465406.1"/>
    </source>
</evidence>
<accession>A0ABU0IVN3</accession>
<reference evidence="2 3" key="1">
    <citation type="submission" date="2023-07" db="EMBL/GenBank/DDBJ databases">
        <title>Genomic Encyclopedia of Type Strains, Phase IV (KMG-IV): sequencing the most valuable type-strain genomes for metagenomic binning, comparative biology and taxonomic classification.</title>
        <authorList>
            <person name="Goeker M."/>
        </authorList>
    </citation>
    <scope>NUCLEOTIDE SEQUENCE [LARGE SCALE GENOMIC DNA]</scope>
    <source>
        <strain evidence="2 3">DSM 18695</strain>
    </source>
</reference>
<feature type="transmembrane region" description="Helical" evidence="1">
    <location>
        <begin position="14"/>
        <end position="34"/>
    </location>
</feature>
<comment type="caution">
    <text evidence="2">The sequence shown here is derived from an EMBL/GenBank/DDBJ whole genome shotgun (WGS) entry which is preliminary data.</text>
</comment>